<evidence type="ECO:0000256" key="1">
    <source>
        <dbReference type="SAM" id="MobiDB-lite"/>
    </source>
</evidence>
<name>A0AAW1H0T8_SAPOF</name>
<dbReference type="AlphaFoldDB" id="A0AAW1H0T8"/>
<evidence type="ECO:0000313" key="3">
    <source>
        <dbReference type="Proteomes" id="UP001443914"/>
    </source>
</evidence>
<protein>
    <submittedName>
        <fullName evidence="2">Uncharacterized protein</fullName>
    </submittedName>
</protein>
<dbReference type="Proteomes" id="UP001443914">
    <property type="component" value="Unassembled WGS sequence"/>
</dbReference>
<comment type="caution">
    <text evidence="2">The sequence shown here is derived from an EMBL/GenBank/DDBJ whole genome shotgun (WGS) entry which is preliminary data.</text>
</comment>
<feature type="region of interest" description="Disordered" evidence="1">
    <location>
        <begin position="95"/>
        <end position="115"/>
    </location>
</feature>
<evidence type="ECO:0000313" key="2">
    <source>
        <dbReference type="EMBL" id="KAK9666984.1"/>
    </source>
</evidence>
<accession>A0AAW1H0T8</accession>
<organism evidence="2 3">
    <name type="scientific">Saponaria officinalis</name>
    <name type="common">Common soapwort</name>
    <name type="synonym">Lychnis saponaria</name>
    <dbReference type="NCBI Taxonomy" id="3572"/>
    <lineage>
        <taxon>Eukaryota</taxon>
        <taxon>Viridiplantae</taxon>
        <taxon>Streptophyta</taxon>
        <taxon>Embryophyta</taxon>
        <taxon>Tracheophyta</taxon>
        <taxon>Spermatophyta</taxon>
        <taxon>Magnoliopsida</taxon>
        <taxon>eudicotyledons</taxon>
        <taxon>Gunneridae</taxon>
        <taxon>Pentapetalae</taxon>
        <taxon>Caryophyllales</taxon>
        <taxon>Caryophyllaceae</taxon>
        <taxon>Caryophylleae</taxon>
        <taxon>Saponaria</taxon>
    </lineage>
</organism>
<reference evidence="2" key="1">
    <citation type="submission" date="2024-03" db="EMBL/GenBank/DDBJ databases">
        <title>WGS assembly of Saponaria officinalis var. Norfolk2.</title>
        <authorList>
            <person name="Jenkins J."/>
            <person name="Shu S."/>
            <person name="Grimwood J."/>
            <person name="Barry K."/>
            <person name="Goodstein D."/>
            <person name="Schmutz J."/>
            <person name="Leebens-Mack J."/>
            <person name="Osbourn A."/>
        </authorList>
    </citation>
    <scope>NUCLEOTIDE SEQUENCE [LARGE SCALE GENOMIC DNA]</scope>
    <source>
        <strain evidence="2">JIC</strain>
    </source>
</reference>
<sequence>MVALLAYEPESKSATVTFNSFGRYSQIILRRENKSTAKETKKYISAHSRVKSVVACTWKLADNSGDGEYQFPKDDSLLQKILSSYTFLQHRELERKPPRMTFPPPTERTTLDLEL</sequence>
<proteinExistence type="predicted"/>
<dbReference type="EMBL" id="JBDFQZ010000014">
    <property type="protein sequence ID" value="KAK9666984.1"/>
    <property type="molecule type" value="Genomic_DNA"/>
</dbReference>
<keyword evidence="3" id="KW-1185">Reference proteome</keyword>
<gene>
    <name evidence="2" type="ORF">RND81_14G225000</name>
</gene>